<feature type="domain" description="Thioredoxin" evidence="1">
    <location>
        <begin position="88"/>
        <end position="223"/>
    </location>
</feature>
<dbReference type="AlphaFoldDB" id="A0AAC8QB91"/>
<accession>A0AAC8QB91</accession>
<organism evidence="2 4">
    <name type="scientific">Archangium gephyra</name>
    <dbReference type="NCBI Taxonomy" id="48"/>
    <lineage>
        <taxon>Bacteria</taxon>
        <taxon>Pseudomonadati</taxon>
        <taxon>Myxococcota</taxon>
        <taxon>Myxococcia</taxon>
        <taxon>Myxococcales</taxon>
        <taxon>Cystobacterineae</taxon>
        <taxon>Archangiaceae</taxon>
        <taxon>Archangium</taxon>
    </lineage>
</organism>
<dbReference type="SUPFAM" id="SSF52833">
    <property type="entry name" value="Thioredoxin-like"/>
    <property type="match status" value="1"/>
</dbReference>
<dbReference type="RefSeq" id="WP_053066777.1">
    <property type="nucleotide sequence ID" value="NZ_CP011509.1"/>
</dbReference>
<dbReference type="Pfam" id="PF00085">
    <property type="entry name" value="Thioredoxin"/>
    <property type="match status" value="1"/>
</dbReference>
<name>A0AAC8QB91_9BACT</name>
<dbReference type="PROSITE" id="PS51352">
    <property type="entry name" value="THIOREDOXIN_2"/>
    <property type="match status" value="1"/>
</dbReference>
<dbReference type="InterPro" id="IPR013766">
    <property type="entry name" value="Thioredoxin_domain"/>
</dbReference>
<dbReference type="PANTHER" id="PTHR10438:SF468">
    <property type="entry name" value="THIOREDOXIN-1-RELATED"/>
    <property type="match status" value="1"/>
</dbReference>
<reference evidence="3 5" key="2">
    <citation type="submission" date="2018-08" db="EMBL/GenBank/DDBJ databases">
        <title>Genomic Encyclopedia of Archaeal and Bacterial Type Strains, Phase II (KMG-II): from individual species to whole genera.</title>
        <authorList>
            <person name="Goeker M."/>
        </authorList>
    </citation>
    <scope>NUCLEOTIDE SEQUENCE [LARGE SCALE GENOMIC DNA]</scope>
    <source>
        <strain evidence="3 5">DSM 2261</strain>
    </source>
</reference>
<dbReference type="Proteomes" id="UP000256345">
    <property type="component" value="Unassembled WGS sequence"/>
</dbReference>
<dbReference type="InterPro" id="IPR050620">
    <property type="entry name" value="Thioredoxin_H-type-like"/>
</dbReference>
<dbReference type="CDD" id="cd02947">
    <property type="entry name" value="TRX_family"/>
    <property type="match status" value="1"/>
</dbReference>
<evidence type="ECO:0000313" key="4">
    <source>
        <dbReference type="Proteomes" id="UP000035579"/>
    </source>
</evidence>
<dbReference type="EMBL" id="CP011509">
    <property type="protein sequence ID" value="AKJ04279.1"/>
    <property type="molecule type" value="Genomic_DNA"/>
</dbReference>
<dbReference type="InterPro" id="IPR036249">
    <property type="entry name" value="Thioredoxin-like_sf"/>
</dbReference>
<sequence length="234" mass="25795">MSTFHCTSCGRAIFRSEDILQRITLSSFNGHRAECYAIRGAIDAGSLRRYDVSLHEGWYCCRFIMMRMVEDKFGTGADLLVYSDSVMEVADGQAPPAPVSRRSVVKLGKRDHDAVISAPENQDKLLVVKHGAIWCPPCRHMDAIISRVIERNVLPDVRFFELDTDEEPAIAARFNSRAIPFFVFYFAGTQVKVELRGAQGVDGGLVGAIPEQALVALCQTLSARLRASRTAAAG</sequence>
<dbReference type="Gene3D" id="3.40.30.10">
    <property type="entry name" value="Glutaredoxin"/>
    <property type="match status" value="1"/>
</dbReference>
<proteinExistence type="predicted"/>
<evidence type="ECO:0000259" key="1">
    <source>
        <dbReference type="PROSITE" id="PS51352"/>
    </source>
</evidence>
<evidence type="ECO:0000313" key="5">
    <source>
        <dbReference type="Proteomes" id="UP000256345"/>
    </source>
</evidence>
<evidence type="ECO:0000313" key="2">
    <source>
        <dbReference type="EMBL" id="AKJ04279.1"/>
    </source>
</evidence>
<keyword evidence="5" id="KW-1185">Reference proteome</keyword>
<protein>
    <submittedName>
        <fullName evidence="3">Thioredoxin</fullName>
    </submittedName>
</protein>
<evidence type="ECO:0000313" key="3">
    <source>
        <dbReference type="EMBL" id="REG37641.1"/>
    </source>
</evidence>
<dbReference type="Proteomes" id="UP000035579">
    <property type="component" value="Chromosome"/>
</dbReference>
<dbReference type="PANTHER" id="PTHR10438">
    <property type="entry name" value="THIOREDOXIN"/>
    <property type="match status" value="1"/>
</dbReference>
<gene>
    <name evidence="2" type="ORF">AA314_05905</name>
    <name evidence="3" type="ORF">ATI61_101628</name>
</gene>
<dbReference type="KEGG" id="age:AA314_05905"/>
<reference evidence="2 4" key="1">
    <citation type="submission" date="2015-05" db="EMBL/GenBank/DDBJ databases">
        <title>Genome assembly of Archangium gephyra DSM 2261.</title>
        <authorList>
            <person name="Sharma G."/>
            <person name="Subramanian S."/>
        </authorList>
    </citation>
    <scope>NUCLEOTIDE SEQUENCE [LARGE SCALE GENOMIC DNA]</scope>
    <source>
        <strain evidence="2 4">DSM 2261</strain>
    </source>
</reference>
<dbReference type="EMBL" id="QUMU01000001">
    <property type="protein sequence ID" value="REG37641.1"/>
    <property type="molecule type" value="Genomic_DNA"/>
</dbReference>